<feature type="domain" description="LIM zinc-binding" evidence="4">
    <location>
        <begin position="62"/>
        <end position="122"/>
    </location>
</feature>
<dbReference type="PROSITE" id="PS00478">
    <property type="entry name" value="LIM_DOMAIN_1"/>
    <property type="match status" value="2"/>
</dbReference>
<dbReference type="EMBL" id="JBCLYO010000007">
    <property type="protein sequence ID" value="KAL0087300.1"/>
    <property type="molecule type" value="Genomic_DNA"/>
</dbReference>
<evidence type="ECO:0000256" key="1">
    <source>
        <dbReference type="ARBA" id="ARBA00022723"/>
    </source>
</evidence>
<feature type="non-terminal residue" evidence="5">
    <location>
        <position position="1"/>
    </location>
</feature>
<feature type="non-terminal residue" evidence="5">
    <location>
        <position position="152"/>
    </location>
</feature>
<protein>
    <recommendedName>
        <fullName evidence="4">LIM zinc-binding domain-containing protein</fullName>
    </recommendedName>
</protein>
<dbReference type="PANTHER" id="PTHR24216">
    <property type="entry name" value="PAXILLIN-RELATED"/>
    <property type="match status" value="1"/>
</dbReference>
<dbReference type="InterPro" id="IPR001781">
    <property type="entry name" value="Znf_LIM"/>
</dbReference>
<dbReference type="SUPFAM" id="SSF57716">
    <property type="entry name" value="Glucocorticoid receptor-like (DNA-binding domain)"/>
    <property type="match status" value="2"/>
</dbReference>
<keyword evidence="1 3" id="KW-0479">Metal-binding</keyword>
<evidence type="ECO:0000256" key="2">
    <source>
        <dbReference type="ARBA" id="ARBA00022833"/>
    </source>
</evidence>
<keyword evidence="2 3" id="KW-0862">Zinc</keyword>
<dbReference type="PANTHER" id="PTHR24216:SF65">
    <property type="entry name" value="PAXILLIN-LIKE PROTEIN 1"/>
    <property type="match status" value="1"/>
</dbReference>
<accession>A0ABR3B2V0</accession>
<evidence type="ECO:0000256" key="3">
    <source>
        <dbReference type="PROSITE-ProRule" id="PRU00125"/>
    </source>
</evidence>
<sequence length="152" mass="17540">CGYCQLPFDGKFVRALNGTFHWECFVCLDCHEPVASKFFPIDAIDGSQHPLCERDYFRRLKLVCDNCGDALRGSYITAVGKKFHMDHFSCSVCSVLFGPDDSYYEHENNVYCHEHYSSQFAIKCSGCQSAILKQFVEINRNSIDEHWHPECY</sequence>
<proteinExistence type="predicted"/>
<evidence type="ECO:0000259" key="4">
    <source>
        <dbReference type="PROSITE" id="PS50023"/>
    </source>
</evidence>
<keyword evidence="6" id="KW-1185">Reference proteome</keyword>
<dbReference type="PROSITE" id="PS50023">
    <property type="entry name" value="LIM_DOMAIN_2"/>
    <property type="match status" value="1"/>
</dbReference>
<evidence type="ECO:0000313" key="6">
    <source>
        <dbReference type="Proteomes" id="UP001448207"/>
    </source>
</evidence>
<name>A0ABR3B2V0_PHYBL</name>
<dbReference type="SMART" id="SM00132">
    <property type="entry name" value="LIM"/>
    <property type="match status" value="2"/>
</dbReference>
<reference evidence="5 6" key="1">
    <citation type="submission" date="2024-04" db="EMBL/GenBank/DDBJ databases">
        <title>Symmetric and asymmetric DNA N6-adenine methylation regulates different biological responses in Mucorales.</title>
        <authorList>
            <consortium name="Lawrence Berkeley National Laboratory"/>
            <person name="Lax C."/>
            <person name="Mondo S.J."/>
            <person name="Osorio-Concepcion M."/>
            <person name="Muszewska A."/>
            <person name="Corrochano-Luque M."/>
            <person name="Gutierrez G."/>
            <person name="Riley R."/>
            <person name="Lipzen A."/>
            <person name="Guo J."/>
            <person name="Hundley H."/>
            <person name="Amirebrahimi M."/>
            <person name="Ng V."/>
            <person name="Lorenzo-Gutierrez D."/>
            <person name="Binder U."/>
            <person name="Yang J."/>
            <person name="Song Y."/>
            <person name="Canovas D."/>
            <person name="Navarro E."/>
            <person name="Freitag M."/>
            <person name="Gabaldon T."/>
            <person name="Grigoriev I.V."/>
            <person name="Corrochano L.M."/>
            <person name="Nicolas F.E."/>
            <person name="Garre V."/>
        </authorList>
    </citation>
    <scope>NUCLEOTIDE SEQUENCE [LARGE SCALE GENOMIC DNA]</scope>
    <source>
        <strain evidence="5 6">L51</strain>
    </source>
</reference>
<dbReference type="Proteomes" id="UP001448207">
    <property type="component" value="Unassembled WGS sequence"/>
</dbReference>
<dbReference type="Gene3D" id="2.10.110.10">
    <property type="entry name" value="Cysteine Rich Protein"/>
    <property type="match status" value="3"/>
</dbReference>
<dbReference type="Pfam" id="PF00412">
    <property type="entry name" value="LIM"/>
    <property type="match status" value="2"/>
</dbReference>
<organism evidence="5 6">
    <name type="scientific">Phycomyces blakesleeanus</name>
    <dbReference type="NCBI Taxonomy" id="4837"/>
    <lineage>
        <taxon>Eukaryota</taxon>
        <taxon>Fungi</taxon>
        <taxon>Fungi incertae sedis</taxon>
        <taxon>Mucoromycota</taxon>
        <taxon>Mucoromycotina</taxon>
        <taxon>Mucoromycetes</taxon>
        <taxon>Mucorales</taxon>
        <taxon>Phycomycetaceae</taxon>
        <taxon>Phycomyces</taxon>
    </lineage>
</organism>
<keyword evidence="3" id="KW-0440">LIM domain</keyword>
<gene>
    <name evidence="5" type="ORF">J3Q64DRAFT_1623072</name>
</gene>
<comment type="caution">
    <text evidence="5">The sequence shown here is derived from an EMBL/GenBank/DDBJ whole genome shotgun (WGS) entry which is preliminary data.</text>
</comment>
<evidence type="ECO:0000313" key="5">
    <source>
        <dbReference type="EMBL" id="KAL0087300.1"/>
    </source>
</evidence>